<dbReference type="AlphaFoldDB" id="A0A0K2VMR6"/>
<organism evidence="1 2">
    <name type="scientific">Mesorhizobium plurifarium</name>
    <dbReference type="NCBI Taxonomy" id="69974"/>
    <lineage>
        <taxon>Bacteria</taxon>
        <taxon>Pseudomonadati</taxon>
        <taxon>Pseudomonadota</taxon>
        <taxon>Alphaproteobacteria</taxon>
        <taxon>Hyphomicrobiales</taxon>
        <taxon>Phyllobacteriaceae</taxon>
        <taxon>Mesorhizobium</taxon>
    </lineage>
</organism>
<evidence type="ECO:0000313" key="2">
    <source>
        <dbReference type="Proteomes" id="UP000182888"/>
    </source>
</evidence>
<proteinExistence type="predicted"/>
<dbReference type="Proteomes" id="UP000182888">
    <property type="component" value="Unassembled WGS sequence"/>
</dbReference>
<evidence type="ECO:0000313" key="1">
    <source>
        <dbReference type="EMBL" id="CDX49226.1"/>
    </source>
</evidence>
<dbReference type="InterPro" id="IPR011855">
    <property type="entry name" value="Phgtail_TP901_1"/>
</dbReference>
<sequence>MTAVPKVTGSKLLVQLGDGASPENFDHDCLINTKRGIQFTSETNETIMPDCDNPDDPAWKAVTKDGLQATISGAGMLYTASLGKWWTWFNGDIAKNIRFNVTPTGYWEGAFKLTQFEVTGDSNKDVATSNVTIVSDGAVTWTANP</sequence>
<protein>
    <submittedName>
        <fullName evidence="1">Uncharacterized protein</fullName>
    </submittedName>
</protein>
<accession>A0A0K2VMR6</accession>
<reference evidence="2" key="1">
    <citation type="submission" date="2014-08" db="EMBL/GenBank/DDBJ databases">
        <authorList>
            <person name="Edwards T."/>
        </authorList>
    </citation>
    <scope>NUCLEOTIDE SEQUENCE [LARGE SCALE GENOMIC DNA]</scope>
</reference>
<dbReference type="Pfam" id="PF06199">
    <property type="entry name" value="Phage_tail_2"/>
    <property type="match status" value="1"/>
</dbReference>
<dbReference type="EMBL" id="CCND01000001">
    <property type="protein sequence ID" value="CDX49226.1"/>
    <property type="molecule type" value="Genomic_DNA"/>
</dbReference>
<name>A0A0K2VMR6_MESPL</name>
<gene>
    <name evidence="1" type="ORF">MPL1032_10265</name>
</gene>